<gene>
    <name evidence="2" type="ORF">Q8F55_005777</name>
</gene>
<evidence type="ECO:0000313" key="3">
    <source>
        <dbReference type="Proteomes" id="UP001565368"/>
    </source>
</evidence>
<keyword evidence="3" id="KW-1185">Reference proteome</keyword>
<keyword evidence="1" id="KW-0732">Signal</keyword>
<accession>A0ABR3Q3L6</accession>
<evidence type="ECO:0000256" key="1">
    <source>
        <dbReference type="SAM" id="SignalP"/>
    </source>
</evidence>
<feature type="signal peptide" evidence="1">
    <location>
        <begin position="1"/>
        <end position="19"/>
    </location>
</feature>
<organism evidence="2 3">
    <name type="scientific">Vanrija albida</name>
    <dbReference type="NCBI Taxonomy" id="181172"/>
    <lineage>
        <taxon>Eukaryota</taxon>
        <taxon>Fungi</taxon>
        <taxon>Dikarya</taxon>
        <taxon>Basidiomycota</taxon>
        <taxon>Agaricomycotina</taxon>
        <taxon>Tremellomycetes</taxon>
        <taxon>Trichosporonales</taxon>
        <taxon>Trichosporonaceae</taxon>
        <taxon>Vanrija</taxon>
    </lineage>
</organism>
<feature type="chain" id="PRO_5047090194" evidence="1">
    <location>
        <begin position="20"/>
        <end position="93"/>
    </location>
</feature>
<comment type="caution">
    <text evidence="2">The sequence shown here is derived from an EMBL/GenBank/DDBJ whole genome shotgun (WGS) entry which is preliminary data.</text>
</comment>
<proteinExistence type="predicted"/>
<dbReference type="GeneID" id="95986820"/>
<name>A0ABR3Q3L6_9TREE</name>
<evidence type="ECO:0000313" key="2">
    <source>
        <dbReference type="EMBL" id="KAL1408963.1"/>
    </source>
</evidence>
<protein>
    <submittedName>
        <fullName evidence="2">Uncharacterized protein</fullName>
    </submittedName>
</protein>
<dbReference type="Proteomes" id="UP001565368">
    <property type="component" value="Unassembled WGS sequence"/>
</dbReference>
<reference evidence="2 3" key="1">
    <citation type="submission" date="2023-08" db="EMBL/GenBank/DDBJ databases">
        <title>Annotated Genome Sequence of Vanrija albida AlHP1.</title>
        <authorList>
            <person name="Herzog R."/>
        </authorList>
    </citation>
    <scope>NUCLEOTIDE SEQUENCE [LARGE SCALE GENOMIC DNA]</scope>
    <source>
        <strain evidence="2 3">AlHP1</strain>
    </source>
</reference>
<sequence length="93" mass="10193">MLVKPTIAALLLLATSGLAAPAANQAESLETRDSDASAPAHEVSLDKRQSCRGAWGYRCPVICPDPKFSCSSEWADCKWSNGGWTCYRYKQPW</sequence>
<dbReference type="RefSeq" id="XP_069208907.1">
    <property type="nucleotide sequence ID" value="XM_069354265.1"/>
</dbReference>
<dbReference type="EMBL" id="JBBXJM010000004">
    <property type="protein sequence ID" value="KAL1408963.1"/>
    <property type="molecule type" value="Genomic_DNA"/>
</dbReference>